<sequence length="70" mass="7867">MGKAFVGVLLLHQHITSQTQSLFTLLSDLCHSYKLQLGNQFAGRLSRDKRLRSQLMGFSMASSKAKISFH</sequence>
<protein>
    <submittedName>
        <fullName evidence="1">Uncharacterized protein</fullName>
    </submittedName>
</protein>
<dbReference type="EMBL" id="QGKY02000089">
    <property type="protein sequence ID" value="KAF2613312.1"/>
    <property type="molecule type" value="Genomic_DNA"/>
</dbReference>
<accession>A0A8S9M375</accession>
<reference evidence="1" key="1">
    <citation type="submission" date="2019-12" db="EMBL/GenBank/DDBJ databases">
        <title>Genome sequencing and annotation of Brassica cretica.</title>
        <authorList>
            <person name="Studholme D.J."/>
            <person name="Sarris P.F."/>
        </authorList>
    </citation>
    <scope>NUCLEOTIDE SEQUENCE</scope>
    <source>
        <strain evidence="1">PFS-102/07</strain>
        <tissue evidence="1">Leaf</tissue>
    </source>
</reference>
<comment type="caution">
    <text evidence="1">The sequence shown here is derived from an EMBL/GenBank/DDBJ whole genome shotgun (WGS) entry which is preliminary data.</text>
</comment>
<name>A0A8S9M375_BRACR</name>
<evidence type="ECO:0000313" key="1">
    <source>
        <dbReference type="EMBL" id="KAF2613312.1"/>
    </source>
</evidence>
<proteinExistence type="predicted"/>
<dbReference type="AlphaFoldDB" id="A0A8S9M375"/>
<gene>
    <name evidence="1" type="ORF">F2Q70_00009328</name>
</gene>
<organism evidence="1">
    <name type="scientific">Brassica cretica</name>
    <name type="common">Mustard</name>
    <dbReference type="NCBI Taxonomy" id="69181"/>
    <lineage>
        <taxon>Eukaryota</taxon>
        <taxon>Viridiplantae</taxon>
        <taxon>Streptophyta</taxon>
        <taxon>Embryophyta</taxon>
        <taxon>Tracheophyta</taxon>
        <taxon>Spermatophyta</taxon>
        <taxon>Magnoliopsida</taxon>
        <taxon>eudicotyledons</taxon>
        <taxon>Gunneridae</taxon>
        <taxon>Pentapetalae</taxon>
        <taxon>rosids</taxon>
        <taxon>malvids</taxon>
        <taxon>Brassicales</taxon>
        <taxon>Brassicaceae</taxon>
        <taxon>Brassiceae</taxon>
        <taxon>Brassica</taxon>
    </lineage>
</organism>